<dbReference type="EMBL" id="QJKJ01005778">
    <property type="protein sequence ID" value="RDX89045.1"/>
    <property type="molecule type" value="Genomic_DNA"/>
</dbReference>
<keyword evidence="3" id="KW-0809">Transit peptide</keyword>
<keyword evidence="5" id="KW-1185">Reference proteome</keyword>
<evidence type="ECO:0000313" key="4">
    <source>
        <dbReference type="EMBL" id="RDX89045.1"/>
    </source>
</evidence>
<dbReference type="Proteomes" id="UP000257109">
    <property type="component" value="Unassembled WGS sequence"/>
</dbReference>
<dbReference type="GO" id="GO:0003676">
    <property type="term" value="F:nucleic acid binding"/>
    <property type="evidence" value="ECO:0007669"/>
    <property type="project" value="InterPro"/>
</dbReference>
<evidence type="ECO:0000256" key="3">
    <source>
        <dbReference type="ARBA" id="ARBA00022946"/>
    </source>
</evidence>
<name>A0A371GER1_MUCPR</name>
<dbReference type="AlphaFoldDB" id="A0A371GER1"/>
<feature type="non-terminal residue" evidence="4">
    <location>
        <position position="1"/>
    </location>
</feature>
<evidence type="ECO:0000256" key="2">
    <source>
        <dbReference type="ARBA" id="ARBA00022472"/>
    </source>
</evidence>
<keyword evidence="2" id="KW-0805">Transcription regulation</keyword>
<gene>
    <name evidence="4" type="primary">MTERF6</name>
    <name evidence="4" type="ORF">CR513_29280</name>
</gene>
<reference evidence="4" key="1">
    <citation type="submission" date="2018-05" db="EMBL/GenBank/DDBJ databases">
        <title>Draft genome of Mucuna pruriens seed.</title>
        <authorList>
            <person name="Nnadi N.E."/>
            <person name="Vos R."/>
            <person name="Hasami M.H."/>
            <person name="Devisetty U.K."/>
            <person name="Aguiy J.C."/>
        </authorList>
    </citation>
    <scope>NUCLEOTIDE SEQUENCE [LARGE SCALE GENOMIC DNA]</scope>
    <source>
        <strain evidence="4">JCA_2017</strain>
    </source>
</reference>
<dbReference type="PANTHER" id="PTHR13068:SF112">
    <property type="entry name" value="TRANSCRIPTION TERMINATION FACTOR 3, MITOCHONDRIAL"/>
    <property type="match status" value="1"/>
</dbReference>
<dbReference type="SMART" id="SM00733">
    <property type="entry name" value="Mterf"/>
    <property type="match status" value="7"/>
</dbReference>
<proteinExistence type="inferred from homology"/>
<dbReference type="Pfam" id="PF02536">
    <property type="entry name" value="mTERF"/>
    <property type="match status" value="2"/>
</dbReference>
<comment type="similarity">
    <text evidence="1">Belongs to the mTERF family.</text>
</comment>
<accession>A0A371GER1</accession>
<dbReference type="InterPro" id="IPR038538">
    <property type="entry name" value="MTERF_sf"/>
</dbReference>
<dbReference type="OrthoDB" id="637682at2759"/>
<dbReference type="STRING" id="157652.A0A371GER1"/>
<comment type="caution">
    <text evidence="4">The sequence shown here is derived from an EMBL/GenBank/DDBJ whole genome shotgun (WGS) entry which is preliminary data.</text>
</comment>
<protein>
    <submittedName>
        <fullName evidence="4">Transcription termination factor MTERF6, chloroplastic/mitochondrial</fullName>
    </submittedName>
</protein>
<dbReference type="GO" id="GO:0006353">
    <property type="term" value="P:DNA-templated transcription termination"/>
    <property type="evidence" value="ECO:0007669"/>
    <property type="project" value="UniProtKB-KW"/>
</dbReference>
<evidence type="ECO:0000313" key="5">
    <source>
        <dbReference type="Proteomes" id="UP000257109"/>
    </source>
</evidence>
<dbReference type="InterPro" id="IPR003690">
    <property type="entry name" value="MTERF"/>
</dbReference>
<organism evidence="4 5">
    <name type="scientific">Mucuna pruriens</name>
    <name type="common">Velvet bean</name>
    <name type="synonym">Dolichos pruriens</name>
    <dbReference type="NCBI Taxonomy" id="157652"/>
    <lineage>
        <taxon>Eukaryota</taxon>
        <taxon>Viridiplantae</taxon>
        <taxon>Streptophyta</taxon>
        <taxon>Embryophyta</taxon>
        <taxon>Tracheophyta</taxon>
        <taxon>Spermatophyta</taxon>
        <taxon>Magnoliopsida</taxon>
        <taxon>eudicotyledons</taxon>
        <taxon>Gunneridae</taxon>
        <taxon>Pentapetalae</taxon>
        <taxon>rosids</taxon>
        <taxon>fabids</taxon>
        <taxon>Fabales</taxon>
        <taxon>Fabaceae</taxon>
        <taxon>Papilionoideae</taxon>
        <taxon>50 kb inversion clade</taxon>
        <taxon>NPAAA clade</taxon>
        <taxon>indigoferoid/millettioid clade</taxon>
        <taxon>Phaseoleae</taxon>
        <taxon>Mucuna</taxon>
    </lineage>
</organism>
<evidence type="ECO:0000256" key="1">
    <source>
        <dbReference type="ARBA" id="ARBA00007692"/>
    </source>
</evidence>
<dbReference type="Gene3D" id="1.25.70.10">
    <property type="entry name" value="Transcription termination factor 3, mitochondrial"/>
    <property type="match status" value="1"/>
</dbReference>
<sequence length="356" mass="40508">MEITSSSHNSSCSMMWFFKDRGFDDSSVQGMFRKCRRLESVHQERASENWEYLRSIGIQERKLPSIVSKCPKILALDLYDKIVPAVECLRTLGTKPHQVASAIAKFPHILSNSVEDKLCPLLAFFQTLGIPENQIGKMILLNPRLISYSIETKLAQIVDFLASLGLNKDGVIGKVIVKDPYIMGYSVDKRLRPTSQFLKSIGLSELDLQVLAMNFPAILSRDVNKVLAPNYAYLKKRGFQDRQIVALVVGFPLILVKSIQNSLEPKINFLVDVMGRQVDEVIDYPCFFRHGLKRRVEPRHPTCYSTPSEREKNIAHNVKRICSDSHKLVRVWGSLIELHLCICVLVRQVLNLEDKP</sequence>
<dbReference type="PANTHER" id="PTHR13068">
    <property type="entry name" value="CGI-12 PROTEIN-RELATED"/>
    <property type="match status" value="1"/>
</dbReference>
<keyword evidence="2" id="KW-0806">Transcription termination</keyword>
<keyword evidence="2" id="KW-0804">Transcription</keyword>